<evidence type="ECO:0000313" key="2">
    <source>
        <dbReference type="Proteomes" id="UP001159427"/>
    </source>
</evidence>
<keyword evidence="2" id="KW-1185">Reference proteome</keyword>
<name>A0ABN8LIU2_9CNID</name>
<dbReference type="EMBL" id="CALNXI010000053">
    <property type="protein sequence ID" value="CAH3017054.1"/>
    <property type="molecule type" value="Genomic_DNA"/>
</dbReference>
<reference evidence="1 2" key="1">
    <citation type="submission" date="2022-05" db="EMBL/GenBank/DDBJ databases">
        <authorList>
            <consortium name="Genoscope - CEA"/>
            <person name="William W."/>
        </authorList>
    </citation>
    <scope>NUCLEOTIDE SEQUENCE [LARGE SCALE GENOMIC DNA]</scope>
</reference>
<accession>A0ABN8LIU2</accession>
<evidence type="ECO:0000313" key="1">
    <source>
        <dbReference type="EMBL" id="CAH3017054.1"/>
    </source>
</evidence>
<feature type="non-terminal residue" evidence="1">
    <location>
        <position position="1"/>
    </location>
</feature>
<gene>
    <name evidence="1" type="ORF">PEVE_00034730</name>
</gene>
<dbReference type="Proteomes" id="UP001159427">
    <property type="component" value="Unassembled WGS sequence"/>
</dbReference>
<organism evidence="1 2">
    <name type="scientific">Porites evermanni</name>
    <dbReference type="NCBI Taxonomy" id="104178"/>
    <lineage>
        <taxon>Eukaryota</taxon>
        <taxon>Metazoa</taxon>
        <taxon>Cnidaria</taxon>
        <taxon>Anthozoa</taxon>
        <taxon>Hexacorallia</taxon>
        <taxon>Scleractinia</taxon>
        <taxon>Fungiina</taxon>
        <taxon>Poritidae</taxon>
        <taxon>Porites</taxon>
    </lineage>
</organism>
<comment type="caution">
    <text evidence="1">The sequence shown here is derived from an EMBL/GenBank/DDBJ whole genome shotgun (WGS) entry which is preliminary data.</text>
</comment>
<protein>
    <submittedName>
        <fullName evidence="1">Uncharacterized protein</fullName>
    </submittedName>
</protein>
<sequence length="208" mass="23585">TVGWRKTQKRLEQCVQLTLESILLGNHQTITSELIQSSLDSTHLPSIFTDCPPRISLELIEDASCCKITSLQQSVRQLKCHHMVEKYKSLPNSKEFNMISNSDLEKRSGLMKLSVAHLTAILRAHDVLEDGSKDELIARIGLLKAGVLWTEKDLEGTNWDPGWYYGEVQRYDENDDQVFVFYLKDLAVHSLNVAEAFADGITRPPENL</sequence>
<proteinExistence type="predicted"/>